<comment type="caution">
    <text evidence="1">The sequence shown here is derived from an EMBL/GenBank/DDBJ whole genome shotgun (WGS) entry which is preliminary data.</text>
</comment>
<dbReference type="InterPro" id="IPR015797">
    <property type="entry name" value="NUDIX_hydrolase-like_dom_sf"/>
</dbReference>
<dbReference type="EMBL" id="JAMOIM010000006">
    <property type="protein sequence ID" value="MCW6508580.1"/>
    <property type="molecule type" value="Genomic_DNA"/>
</dbReference>
<gene>
    <name evidence="1" type="ORF">M8523_11175</name>
</gene>
<sequence>MRPHRIVEASGVECDLIDVPWDFARERADDIERNWRARTAATPDLFNGRVLLLHDGDLQPGDDGRPVFRGHCFETEFKPFLAWRDLGFPPIGVRNCFAMAALESADGAFILGEMNTHTAPAGQIYFPSGTPDHKDLVGRRLDLEASARRELEEETGLRPEELAFADGFTLLISPTRLCCMKRILSPETADVLVARIHRWLAQDPKPELARMHIVREDADITSTMPAFMVAYLKYRFGTDED</sequence>
<protein>
    <submittedName>
        <fullName evidence="1">NUDIX domain-containing protein</fullName>
    </submittedName>
</protein>
<dbReference type="GO" id="GO:0003824">
    <property type="term" value="F:catalytic activity"/>
    <property type="evidence" value="ECO:0007669"/>
    <property type="project" value="UniProtKB-ARBA"/>
</dbReference>
<dbReference type="SUPFAM" id="SSF55811">
    <property type="entry name" value="Nudix"/>
    <property type="match status" value="1"/>
</dbReference>
<dbReference type="Gene3D" id="3.90.79.10">
    <property type="entry name" value="Nucleoside Triphosphate Pyrophosphohydrolase"/>
    <property type="match status" value="1"/>
</dbReference>
<dbReference type="AlphaFoldDB" id="A0AA41YWH0"/>
<evidence type="ECO:0000313" key="2">
    <source>
        <dbReference type="Proteomes" id="UP001165667"/>
    </source>
</evidence>
<organism evidence="1 2">
    <name type="scientific">Lichenifustis flavocetrariae</name>
    <dbReference type="NCBI Taxonomy" id="2949735"/>
    <lineage>
        <taxon>Bacteria</taxon>
        <taxon>Pseudomonadati</taxon>
        <taxon>Pseudomonadota</taxon>
        <taxon>Alphaproteobacteria</taxon>
        <taxon>Hyphomicrobiales</taxon>
        <taxon>Lichenihabitantaceae</taxon>
        <taxon>Lichenifustis</taxon>
    </lineage>
</organism>
<name>A0AA41YWH0_9HYPH</name>
<keyword evidence="2" id="KW-1185">Reference proteome</keyword>
<proteinExistence type="predicted"/>
<accession>A0AA41YWH0</accession>
<dbReference type="Proteomes" id="UP001165667">
    <property type="component" value="Unassembled WGS sequence"/>
</dbReference>
<reference evidence="1" key="1">
    <citation type="submission" date="2022-05" db="EMBL/GenBank/DDBJ databases">
        <authorList>
            <person name="Pankratov T."/>
        </authorList>
    </citation>
    <scope>NUCLEOTIDE SEQUENCE</scope>
    <source>
        <strain evidence="1">BP6-180914</strain>
    </source>
</reference>
<evidence type="ECO:0000313" key="1">
    <source>
        <dbReference type="EMBL" id="MCW6508580.1"/>
    </source>
</evidence>
<dbReference type="RefSeq" id="WP_282584949.1">
    <property type="nucleotide sequence ID" value="NZ_JAMOIM010000006.1"/>
</dbReference>